<comment type="caution">
    <text evidence="1">The sequence shown here is derived from an EMBL/GenBank/DDBJ whole genome shotgun (WGS) entry which is preliminary data.</text>
</comment>
<dbReference type="EMBL" id="JACGXP010000002">
    <property type="protein sequence ID" value="MBA8990046.1"/>
    <property type="molecule type" value="Genomic_DNA"/>
</dbReference>
<evidence type="ECO:0000313" key="2">
    <source>
        <dbReference type="Proteomes" id="UP000590225"/>
    </source>
</evidence>
<evidence type="ECO:0000313" key="1">
    <source>
        <dbReference type="EMBL" id="MBA8990046.1"/>
    </source>
</evidence>
<sequence length="518" mass="55815">MPESVIATSDGRLPEAVLSGYAFVGPDVVFGEDGRRARGDEVSGGHDGAYTSVTRTATSASIGTDANGAARLYLYRAGARWAVGSSLIELAEWAHASGHPLDRDDDQLASFLLEGTIGSQLVSDRTVFRQIRLVPVGATVAINAGRRKQFRVEPPAATPAWESYGGLLRQALWEIASRTRTLLESDVPLVADVTGGRDFRIVLAALRAGNGSDAPFGDRVRFRADRRRPEAVAATEAMSEAFGLQLNQTGRVRRAEVDPRWGFDQWRRDELGVYGPIYPYRTSTPELLLSGTGGEAHRRVYKSPSMESVLMQSVPDGMAQTTVTSLVAAMDASTAEAIGEVPDARMWHFRAFRERFHGGRTALRQPVFAPLTSSTLRRASRLRDPSGELGTQITVDVIRNLAPELLEVPLEPGAKPFPARQVLGATTVSPKRVVSGTVYGTSPMPPAAEQAGSVLEPFREAFDAVVPRVLEAGVLPREVVDRARTVVDGAARVDRFAHASDGQVVGTVLLAGEVLRLT</sequence>
<proteinExistence type="predicted"/>
<name>A0AAW3T541_9MICO</name>
<gene>
    <name evidence="1" type="ORF">FHW23_001292</name>
</gene>
<dbReference type="RefSeq" id="WP_182515598.1">
    <property type="nucleotide sequence ID" value="NZ_JACGXP010000002.1"/>
</dbReference>
<dbReference type="Proteomes" id="UP000590225">
    <property type="component" value="Unassembled WGS sequence"/>
</dbReference>
<accession>A0AAW3T541</accession>
<protein>
    <submittedName>
        <fullName evidence="1">Uncharacterized protein</fullName>
    </submittedName>
</protein>
<reference evidence="1 2" key="1">
    <citation type="submission" date="2020-07" db="EMBL/GenBank/DDBJ databases">
        <title>Above-ground endophytic microbial communities from plants in different locations in the United States.</title>
        <authorList>
            <person name="Frank C."/>
        </authorList>
    </citation>
    <scope>NUCLEOTIDE SEQUENCE [LARGE SCALE GENOMIC DNA]</scope>
    <source>
        <strain evidence="1 2">WPL5_2</strain>
    </source>
</reference>
<dbReference type="AlphaFoldDB" id="A0AAW3T541"/>
<organism evidence="1 2">
    <name type="scientific">Curtobacterium pusillum</name>
    <dbReference type="NCBI Taxonomy" id="69373"/>
    <lineage>
        <taxon>Bacteria</taxon>
        <taxon>Bacillati</taxon>
        <taxon>Actinomycetota</taxon>
        <taxon>Actinomycetes</taxon>
        <taxon>Micrococcales</taxon>
        <taxon>Microbacteriaceae</taxon>
        <taxon>Curtobacterium</taxon>
    </lineage>
</organism>